<reference evidence="4 5" key="1">
    <citation type="submission" date="2018-07" db="EMBL/GenBank/DDBJ databases">
        <title>Genomic Encyclopedia of Type Strains, Phase IV (KMG-IV): sequencing the most valuable type-strain genomes for metagenomic binning, comparative biology and taxonomic classification.</title>
        <authorList>
            <person name="Goeker M."/>
        </authorList>
    </citation>
    <scope>NUCLEOTIDE SEQUENCE [LARGE SCALE GENOMIC DNA]</scope>
    <source>
        <strain evidence="4 5">DSM 44952</strain>
    </source>
</reference>
<dbReference type="PANTHER" id="PTHR46211">
    <property type="entry name" value="GLYCEROPHOSPHORYL DIESTER PHOSPHODIESTERASE"/>
    <property type="match status" value="1"/>
</dbReference>
<dbReference type="STRING" id="1210089.GCA_001613165_00271"/>
<organism evidence="4 5">
    <name type="scientific">Nocardia mexicana</name>
    <dbReference type="NCBI Taxonomy" id="279262"/>
    <lineage>
        <taxon>Bacteria</taxon>
        <taxon>Bacillati</taxon>
        <taxon>Actinomycetota</taxon>
        <taxon>Actinomycetes</taxon>
        <taxon>Mycobacteriales</taxon>
        <taxon>Nocardiaceae</taxon>
        <taxon>Nocardia</taxon>
    </lineage>
</organism>
<dbReference type="Proteomes" id="UP000255355">
    <property type="component" value="Unassembled WGS sequence"/>
</dbReference>
<feature type="compositionally biased region" description="Low complexity" evidence="1">
    <location>
        <begin position="34"/>
        <end position="52"/>
    </location>
</feature>
<dbReference type="OrthoDB" id="384721at2"/>
<evidence type="ECO:0000256" key="1">
    <source>
        <dbReference type="SAM" id="MobiDB-lite"/>
    </source>
</evidence>
<keyword evidence="5" id="KW-1185">Reference proteome</keyword>
<dbReference type="GO" id="GO:0006629">
    <property type="term" value="P:lipid metabolic process"/>
    <property type="evidence" value="ECO:0007669"/>
    <property type="project" value="InterPro"/>
</dbReference>
<evidence type="ECO:0000313" key="4">
    <source>
        <dbReference type="EMBL" id="RDI53172.1"/>
    </source>
</evidence>
<protein>
    <submittedName>
        <fullName evidence="4">Glycerophosphoryl diester phosphodiesterase</fullName>
    </submittedName>
</protein>
<dbReference type="PROSITE" id="PS51704">
    <property type="entry name" value="GP_PDE"/>
    <property type="match status" value="1"/>
</dbReference>
<feature type="signal peptide" evidence="2">
    <location>
        <begin position="1"/>
        <end position="31"/>
    </location>
</feature>
<dbReference type="GO" id="GO:0008081">
    <property type="term" value="F:phosphoric diester hydrolase activity"/>
    <property type="evidence" value="ECO:0007669"/>
    <property type="project" value="InterPro"/>
</dbReference>
<proteinExistence type="predicted"/>
<dbReference type="PROSITE" id="PS51257">
    <property type="entry name" value="PROKAR_LIPOPROTEIN"/>
    <property type="match status" value="1"/>
</dbReference>
<keyword evidence="2" id="KW-0732">Signal</keyword>
<dbReference type="InterPro" id="IPR030395">
    <property type="entry name" value="GP_PDE_dom"/>
</dbReference>
<evidence type="ECO:0000313" key="5">
    <source>
        <dbReference type="Proteomes" id="UP000255355"/>
    </source>
</evidence>
<dbReference type="SUPFAM" id="SSF51695">
    <property type="entry name" value="PLC-like phosphodiesterases"/>
    <property type="match status" value="1"/>
</dbReference>
<sequence length="368" mass="39770">MRPPRTSSHRARWAISALGCALAVTALTACGGDATDGGTTPSPSPSTGPAADRTVDLQSHRGGRGLWTEESLAAYAHSLELGVSTLELDIGVTADRVPVIWHDATIQADKCADTAPAFPDDPKFPYVGKTIRELRYDQVRTLDCSKKLANFPEQQPVPGNRIARLPELFELVKSYPGAFDSIRYNIETKIEAEHPEQTAPPQEFVDVVLDEADRAGATGKVEIQSFDWSSLPLVKRRNPAVPTVALYDETTFEAGSRWLGPVRYEDHAGDPLGAIVALGANISSPHYVPGENSPTKVSDAGFAFTADADYVRKAHEKGLKVVPWTVNDEATIEAQLDTGVDGVITDYPDRGRKALEAKGFPVPPAFRK</sequence>
<feature type="domain" description="GP-PDE" evidence="3">
    <location>
        <begin position="55"/>
        <end position="355"/>
    </location>
</feature>
<evidence type="ECO:0000259" key="3">
    <source>
        <dbReference type="PROSITE" id="PS51704"/>
    </source>
</evidence>
<name>A0A370H920_9NOCA</name>
<dbReference type="AlphaFoldDB" id="A0A370H920"/>
<feature type="chain" id="PRO_5038467328" evidence="2">
    <location>
        <begin position="32"/>
        <end position="368"/>
    </location>
</feature>
<dbReference type="RefSeq" id="WP_068012874.1">
    <property type="nucleotide sequence ID" value="NZ_QQAZ01000003.1"/>
</dbReference>
<accession>A0A370H920</accession>
<dbReference type="Pfam" id="PF03009">
    <property type="entry name" value="GDPD"/>
    <property type="match status" value="1"/>
</dbReference>
<comment type="caution">
    <text evidence="4">The sequence shown here is derived from an EMBL/GenBank/DDBJ whole genome shotgun (WGS) entry which is preliminary data.</text>
</comment>
<evidence type="ECO:0000256" key="2">
    <source>
        <dbReference type="SAM" id="SignalP"/>
    </source>
</evidence>
<dbReference type="EMBL" id="QQAZ01000003">
    <property type="protein sequence ID" value="RDI53172.1"/>
    <property type="molecule type" value="Genomic_DNA"/>
</dbReference>
<feature type="region of interest" description="Disordered" evidence="1">
    <location>
        <begin position="34"/>
        <end position="56"/>
    </location>
</feature>
<dbReference type="PROSITE" id="PS50007">
    <property type="entry name" value="PIPLC_X_DOMAIN"/>
    <property type="match status" value="1"/>
</dbReference>
<gene>
    <name evidence="4" type="ORF">DFR68_103560</name>
</gene>
<dbReference type="Gene3D" id="3.20.20.190">
    <property type="entry name" value="Phosphatidylinositol (PI) phosphodiesterase"/>
    <property type="match status" value="1"/>
</dbReference>
<dbReference type="PANTHER" id="PTHR46211:SF14">
    <property type="entry name" value="GLYCEROPHOSPHODIESTER PHOSPHODIESTERASE"/>
    <property type="match status" value="1"/>
</dbReference>
<dbReference type="InterPro" id="IPR017946">
    <property type="entry name" value="PLC-like_Pdiesterase_TIM-brl"/>
</dbReference>